<protein>
    <submittedName>
        <fullName evidence="3">Dipeptidyl peptidase 3</fullName>
    </submittedName>
</protein>
<gene>
    <name evidence="3" type="primary">dpp3_4</name>
    <name evidence="3" type="ORF">AVEN_169241_1</name>
</gene>
<dbReference type="OrthoDB" id="4694525at2759"/>
<organism evidence="3 4">
    <name type="scientific">Araneus ventricosus</name>
    <name type="common">Orbweaver spider</name>
    <name type="synonym">Epeira ventricosa</name>
    <dbReference type="NCBI Taxonomy" id="182803"/>
    <lineage>
        <taxon>Eukaryota</taxon>
        <taxon>Metazoa</taxon>
        <taxon>Ecdysozoa</taxon>
        <taxon>Arthropoda</taxon>
        <taxon>Chelicerata</taxon>
        <taxon>Arachnida</taxon>
        <taxon>Araneae</taxon>
        <taxon>Araneomorphae</taxon>
        <taxon>Entelegynae</taxon>
        <taxon>Araneoidea</taxon>
        <taxon>Araneidae</taxon>
        <taxon>Araneus</taxon>
    </lineage>
</organism>
<dbReference type="Proteomes" id="UP000499080">
    <property type="component" value="Unassembled WGS sequence"/>
</dbReference>
<sequence length="291" mass="33736">MWGDFKDFIYKPTCPDTRELKQRIIAAIHSITTRMLSNTWNEIKYRLDKLPAIQKSHTTSPESPLIFILIHKLFHYDSVSELKQVALNKCGFTEDDYTAFLIFISGFLSNFGNYRGFGDTKFIPNLPKDKFEKLVLSSQFAAKHLEDAQQLLSNCLQQIYSLKDKERCLGFPYKNMSDYIYPNNTPIIQLDCEAAFNELTEEEKHYAHFLSKAFWCGGLIDLLLFSVRDVSEACGCSKSHVWNILNVPGAYPYRPQLVQEFLPGDVDRRFNFCNFIMNKLETDPSFVNDIR</sequence>
<dbReference type="EMBL" id="BGPR01006164">
    <property type="protein sequence ID" value="GBN16565.1"/>
    <property type="molecule type" value="Genomic_DNA"/>
</dbReference>
<dbReference type="PANTHER" id="PTHR23422">
    <property type="entry name" value="DIPEPTIDYL PEPTIDASE III-RELATED"/>
    <property type="match status" value="1"/>
</dbReference>
<name>A0A4Y2LP16_ARAVE</name>
<dbReference type="PANTHER" id="PTHR23422:SF11">
    <property type="entry name" value="DIPEPTIDYL PEPTIDASE 3"/>
    <property type="match status" value="1"/>
</dbReference>
<comment type="caution">
    <text evidence="3">The sequence shown here is derived from an EMBL/GenBank/DDBJ whole genome shotgun (WGS) entry which is preliminary data.</text>
</comment>
<dbReference type="GO" id="GO:0046872">
    <property type="term" value="F:metal ion binding"/>
    <property type="evidence" value="ECO:0007669"/>
    <property type="project" value="UniProtKB-KW"/>
</dbReference>
<dbReference type="GO" id="GO:0008239">
    <property type="term" value="F:dipeptidyl-peptidase activity"/>
    <property type="evidence" value="ECO:0007669"/>
    <property type="project" value="TreeGrafter"/>
</dbReference>
<evidence type="ECO:0000256" key="2">
    <source>
        <dbReference type="ARBA" id="ARBA00022801"/>
    </source>
</evidence>
<keyword evidence="4" id="KW-1185">Reference proteome</keyword>
<keyword evidence="2" id="KW-0378">Hydrolase</keyword>
<accession>A0A4Y2LP16</accession>
<reference evidence="3 4" key="1">
    <citation type="journal article" date="2019" name="Sci. Rep.">
        <title>Orb-weaving spider Araneus ventricosus genome elucidates the spidroin gene catalogue.</title>
        <authorList>
            <person name="Kono N."/>
            <person name="Nakamura H."/>
            <person name="Ohtoshi R."/>
            <person name="Moran D.A.P."/>
            <person name="Shinohara A."/>
            <person name="Yoshida Y."/>
            <person name="Fujiwara M."/>
            <person name="Mori M."/>
            <person name="Tomita M."/>
            <person name="Arakawa K."/>
        </authorList>
    </citation>
    <scope>NUCLEOTIDE SEQUENCE [LARGE SCALE GENOMIC DNA]</scope>
</reference>
<evidence type="ECO:0000313" key="3">
    <source>
        <dbReference type="EMBL" id="GBN16565.1"/>
    </source>
</evidence>
<dbReference type="InterPro" id="IPR039461">
    <property type="entry name" value="Peptidase_M49"/>
</dbReference>
<keyword evidence="1" id="KW-0479">Metal-binding</keyword>
<dbReference type="GO" id="GO:0005737">
    <property type="term" value="C:cytoplasm"/>
    <property type="evidence" value="ECO:0007669"/>
    <property type="project" value="TreeGrafter"/>
</dbReference>
<dbReference type="AlphaFoldDB" id="A0A4Y2LP16"/>
<evidence type="ECO:0000313" key="4">
    <source>
        <dbReference type="Proteomes" id="UP000499080"/>
    </source>
</evidence>
<evidence type="ECO:0000256" key="1">
    <source>
        <dbReference type="ARBA" id="ARBA00022723"/>
    </source>
</evidence>
<proteinExistence type="predicted"/>